<accession>A0A202EB35</accession>
<dbReference type="Proteomes" id="UP000196084">
    <property type="component" value="Unassembled WGS sequence"/>
</dbReference>
<keyword evidence="2" id="KW-0418">Kinase</keyword>
<dbReference type="RefSeq" id="WP_087713742.1">
    <property type="nucleotide sequence ID" value="NZ_MWPH01000001.1"/>
</dbReference>
<feature type="region of interest" description="Disordered" evidence="6">
    <location>
        <begin position="809"/>
        <end position="837"/>
    </location>
</feature>
<dbReference type="Pfam" id="PF08448">
    <property type="entry name" value="PAS_4"/>
    <property type="match status" value="1"/>
</dbReference>
<dbReference type="InterPro" id="IPR013324">
    <property type="entry name" value="RNA_pol_sigma_r3/r4-like"/>
</dbReference>
<dbReference type="AlphaFoldDB" id="A0A202EB35"/>
<feature type="domain" description="PAS" evidence="7">
    <location>
        <begin position="266"/>
        <end position="321"/>
    </location>
</feature>
<dbReference type="InterPro" id="IPR035965">
    <property type="entry name" value="PAS-like_dom_sf"/>
</dbReference>
<dbReference type="Gene3D" id="3.40.50.2300">
    <property type="match status" value="1"/>
</dbReference>
<dbReference type="Gene3D" id="3.30.450.20">
    <property type="entry name" value="PAS domain"/>
    <property type="match status" value="2"/>
</dbReference>
<dbReference type="PANTHER" id="PTHR34236">
    <property type="entry name" value="DIMETHYL SULFOXIDE REDUCTASE TRANSCRIPTIONAL ACTIVATOR"/>
    <property type="match status" value="1"/>
</dbReference>
<evidence type="ECO:0000256" key="2">
    <source>
        <dbReference type="ARBA" id="ARBA00022777"/>
    </source>
</evidence>
<gene>
    <name evidence="8" type="ORF">B2G88_01090</name>
</gene>
<dbReference type="Pfam" id="PF04967">
    <property type="entry name" value="HTH_10"/>
    <property type="match status" value="1"/>
</dbReference>
<dbReference type="SUPFAM" id="SSF52172">
    <property type="entry name" value="CheY-like"/>
    <property type="match status" value="1"/>
</dbReference>
<dbReference type="GO" id="GO:0016301">
    <property type="term" value="F:kinase activity"/>
    <property type="evidence" value="ECO:0007669"/>
    <property type="project" value="UniProtKB-KW"/>
</dbReference>
<keyword evidence="1" id="KW-0808">Transferase</keyword>
<organism evidence="8 9">
    <name type="scientific">Natronolimnobius baerhuensis</name>
    <dbReference type="NCBI Taxonomy" id="253108"/>
    <lineage>
        <taxon>Archaea</taxon>
        <taxon>Methanobacteriati</taxon>
        <taxon>Methanobacteriota</taxon>
        <taxon>Stenosarchaea group</taxon>
        <taxon>Halobacteria</taxon>
        <taxon>Halobacteriales</taxon>
        <taxon>Natrialbaceae</taxon>
        <taxon>Natronolimnobius</taxon>
    </lineage>
</organism>
<dbReference type="NCBIfam" id="TIGR00229">
    <property type="entry name" value="sensory_box"/>
    <property type="match status" value="1"/>
</dbReference>
<dbReference type="SUPFAM" id="SSF55785">
    <property type="entry name" value="PYP-like sensor domain (PAS domain)"/>
    <property type="match status" value="2"/>
</dbReference>
<reference evidence="8 9" key="1">
    <citation type="submission" date="2017-02" db="EMBL/GenBank/DDBJ databases">
        <title>Natronthermophilus aegyptiacus gen. nov.,sp. nov., an aerobic, extremely halophilic alkalithermophilic archaeon isolated from the athalassohaline Wadi An Natrun, Egypt.</title>
        <authorList>
            <person name="Zhao B."/>
        </authorList>
    </citation>
    <scope>NUCLEOTIDE SEQUENCE [LARGE SCALE GENOMIC DNA]</scope>
    <source>
        <strain evidence="8 9">CGMCC 1.3597</strain>
    </source>
</reference>
<dbReference type="SMART" id="SM00091">
    <property type="entry name" value="PAS"/>
    <property type="match status" value="2"/>
</dbReference>
<protein>
    <submittedName>
        <fullName evidence="8">Bacterio-opsin activator</fullName>
    </submittedName>
</protein>
<keyword evidence="5" id="KW-0175">Coiled coil</keyword>
<dbReference type="InterPro" id="IPR036388">
    <property type="entry name" value="WH-like_DNA-bd_sf"/>
</dbReference>
<evidence type="ECO:0000256" key="3">
    <source>
        <dbReference type="ARBA" id="ARBA00023015"/>
    </source>
</evidence>
<dbReference type="InterPro" id="IPR007050">
    <property type="entry name" value="HTH_bacterioopsin"/>
</dbReference>
<keyword evidence="4" id="KW-0804">Transcription</keyword>
<evidence type="ECO:0000256" key="1">
    <source>
        <dbReference type="ARBA" id="ARBA00022679"/>
    </source>
</evidence>
<feature type="coiled-coil region" evidence="5">
    <location>
        <begin position="537"/>
        <end position="564"/>
    </location>
</feature>
<evidence type="ECO:0000256" key="5">
    <source>
        <dbReference type="SAM" id="Coils"/>
    </source>
</evidence>
<dbReference type="EMBL" id="MWPH01000001">
    <property type="protein sequence ID" value="OVE85455.1"/>
    <property type="molecule type" value="Genomic_DNA"/>
</dbReference>
<evidence type="ECO:0000259" key="7">
    <source>
        <dbReference type="PROSITE" id="PS50112"/>
    </source>
</evidence>
<dbReference type="PROSITE" id="PS50112">
    <property type="entry name" value="PAS"/>
    <property type="match status" value="1"/>
</dbReference>
<evidence type="ECO:0000313" key="8">
    <source>
        <dbReference type="EMBL" id="OVE85455.1"/>
    </source>
</evidence>
<dbReference type="Pfam" id="PF13185">
    <property type="entry name" value="GAF_2"/>
    <property type="match status" value="2"/>
</dbReference>
<evidence type="ECO:0000256" key="6">
    <source>
        <dbReference type="SAM" id="MobiDB-lite"/>
    </source>
</evidence>
<dbReference type="OrthoDB" id="165911at2157"/>
<keyword evidence="9" id="KW-1185">Reference proteome</keyword>
<comment type="caution">
    <text evidence="8">The sequence shown here is derived from an EMBL/GenBank/DDBJ whole genome shotgun (WGS) entry which is preliminary data.</text>
</comment>
<dbReference type="InterPro" id="IPR003018">
    <property type="entry name" value="GAF"/>
</dbReference>
<dbReference type="InterPro" id="IPR011006">
    <property type="entry name" value="CheY-like_superfamily"/>
</dbReference>
<proteinExistence type="predicted"/>
<dbReference type="SUPFAM" id="SSF88659">
    <property type="entry name" value="Sigma3 and sigma4 domains of RNA polymerase sigma factors"/>
    <property type="match status" value="1"/>
</dbReference>
<evidence type="ECO:0000313" key="9">
    <source>
        <dbReference type="Proteomes" id="UP000196084"/>
    </source>
</evidence>
<dbReference type="CDD" id="cd00130">
    <property type="entry name" value="PAS"/>
    <property type="match status" value="1"/>
</dbReference>
<dbReference type="InterPro" id="IPR013656">
    <property type="entry name" value="PAS_4"/>
</dbReference>
<dbReference type="PANTHER" id="PTHR34236:SF1">
    <property type="entry name" value="DIMETHYL SULFOXIDE REDUCTASE TRANSCRIPTIONAL ACTIVATOR"/>
    <property type="match status" value="1"/>
</dbReference>
<dbReference type="InterPro" id="IPR029016">
    <property type="entry name" value="GAF-like_dom_sf"/>
</dbReference>
<keyword evidence="3" id="KW-0805">Transcription regulation</keyword>
<dbReference type="InterPro" id="IPR031803">
    <property type="entry name" value="BAT_GAF/HTH-assoc"/>
</dbReference>
<name>A0A202EB35_9EURY</name>
<dbReference type="SUPFAM" id="SSF55781">
    <property type="entry name" value="GAF domain-like"/>
    <property type="match status" value="2"/>
</dbReference>
<dbReference type="Gene3D" id="1.10.10.10">
    <property type="entry name" value="Winged helix-like DNA-binding domain superfamily/Winged helix DNA-binding domain"/>
    <property type="match status" value="1"/>
</dbReference>
<sequence length="990" mass="107545">MGFAYADDEPRVVVVEPAENVEPVTVDRESVASVSTVPTAAEALETLAAAAVDCLVTPQHLADSSGLELLERVRERSEVPVVLAPWDGDERLASDAVAAGVTEYVPRGDGTAGGALAGALERALETGRDCAETRARARQFDAIFDDPETAAWVLEPDGHIRRVNEAALAVMESGDVHGEAFPELAWFDAVDDGETTVSRVLERSLEKGRAVSRELSQTDTHETTADPQTLELTIRPVFDGETVTAVLARASNVTERARLEAELRESEELHRVTLNNMTDTILITDETGAFTYVCPNVHFIFGYSDDEIHEMGTIDDLLEPELFDREELAAEGVLTNIECTATDKAGREHTLLVNVREVSIQDGTLLYSCRDITKRKHREEALTALHRTSQDLLYAETDHEIATAIVEASADVLDLEASAAYLFETDENVLRPVAHSRGMTALHGPLSPRTATRDSITGEVFVEGDGQFYPDIRESPLFSNPTTEIKSAGIVPLGDHGVFLVGTDEPDVFDDVLCELTDLLATTAEAALDRVEREHGLRERDRTLKQQNRQLARLNRVNEIIREIDAALVRAETREEIERAVCDRLTTADRFSFAWIGAVAAGNDELRPRTRAETGRGGEYLDGVSLTLEDGLDADSEAATGEPAVRTAWTRDVTIVDNVATDLRDAPWRSEALAREYHSVISVPIAYDEFTYGVLTVYADRPGAVDDMTRAVLAELGETVASAIAGVERKSALLSDSSTRLEFDAYDEGFVLSRLARRSECTLSFDGGVRQREDGVTIFATVEGASAGAVVRAAEDLVAVDHARVLGADATTGEGRDGSSTGDDESETSGDGAATGEGGTVVLKLAGPFLASQLADHGAVLRHVEATPDRTRLLVEVPYGVDERKSADVVTSALTDVELRSKQTAERVHGHDVRSALLERLTDRQLEVVQFAYYGGYFEAPRERSGEEIAETLGISPAAFYQHNRTVQRKLFTLVFDELGLPASIAEGVE</sequence>
<dbReference type="InterPro" id="IPR000014">
    <property type="entry name" value="PAS"/>
</dbReference>
<dbReference type="Gene3D" id="3.30.450.40">
    <property type="match status" value="2"/>
</dbReference>
<evidence type="ECO:0000256" key="4">
    <source>
        <dbReference type="ARBA" id="ARBA00023163"/>
    </source>
</evidence>
<dbReference type="Pfam" id="PF15915">
    <property type="entry name" value="BAT"/>
    <property type="match status" value="1"/>
</dbReference>